<dbReference type="Pfam" id="PF01237">
    <property type="entry name" value="Oxysterol_BP"/>
    <property type="match status" value="1"/>
</dbReference>
<feature type="compositionally biased region" description="Basic and acidic residues" evidence="5">
    <location>
        <begin position="204"/>
        <end position="219"/>
    </location>
</feature>
<protein>
    <recommendedName>
        <fullName evidence="7">PH domain-containing protein</fullName>
    </recommendedName>
</protein>
<accession>A0A8S1GW89</accession>
<evidence type="ECO:0000256" key="6">
    <source>
        <dbReference type="SAM" id="Phobius"/>
    </source>
</evidence>
<proteinExistence type="inferred from homology"/>
<evidence type="ECO:0000256" key="4">
    <source>
        <dbReference type="ARBA" id="ARBA00023121"/>
    </source>
</evidence>
<dbReference type="EMBL" id="CAJGYM010000006">
    <property type="protein sequence ID" value="CAD6187575.1"/>
    <property type="molecule type" value="Genomic_DNA"/>
</dbReference>
<evidence type="ECO:0000256" key="3">
    <source>
        <dbReference type="ARBA" id="ARBA00023055"/>
    </source>
</evidence>
<dbReference type="Gene3D" id="2.40.160.120">
    <property type="match status" value="1"/>
</dbReference>
<dbReference type="Proteomes" id="UP000835052">
    <property type="component" value="Unassembled WGS sequence"/>
</dbReference>
<keyword evidence="2" id="KW-0813">Transport</keyword>
<name>A0A8S1GW89_9PELO</name>
<dbReference type="FunFam" id="2.30.29.30:FF:000030">
    <property type="entry name" value="Oxysterol-binding protein"/>
    <property type="match status" value="1"/>
</dbReference>
<dbReference type="AlphaFoldDB" id="A0A8S1GW89"/>
<evidence type="ECO:0000313" key="8">
    <source>
        <dbReference type="EMBL" id="CAD6187575.1"/>
    </source>
</evidence>
<dbReference type="InterPro" id="IPR000648">
    <property type="entry name" value="Oxysterol-bd"/>
</dbReference>
<keyword evidence="9" id="KW-1185">Reference proteome</keyword>
<dbReference type="GO" id="GO:0015485">
    <property type="term" value="F:cholesterol binding"/>
    <property type="evidence" value="ECO:0007669"/>
    <property type="project" value="TreeGrafter"/>
</dbReference>
<dbReference type="SMART" id="SM00233">
    <property type="entry name" value="PH"/>
    <property type="match status" value="1"/>
</dbReference>
<comment type="caution">
    <text evidence="8">The sequence shown here is derived from an EMBL/GenBank/DDBJ whole genome shotgun (WGS) entry which is preliminary data.</text>
</comment>
<dbReference type="GO" id="GO:0032541">
    <property type="term" value="C:cortical endoplasmic reticulum"/>
    <property type="evidence" value="ECO:0007669"/>
    <property type="project" value="TreeGrafter"/>
</dbReference>
<dbReference type="Pfam" id="PF00169">
    <property type="entry name" value="PH"/>
    <property type="match status" value="1"/>
</dbReference>
<dbReference type="PANTHER" id="PTHR10972">
    <property type="entry name" value="OXYSTEROL-BINDING PROTEIN-RELATED"/>
    <property type="match status" value="1"/>
</dbReference>
<feature type="region of interest" description="Disordered" evidence="5">
    <location>
        <begin position="1"/>
        <end position="22"/>
    </location>
</feature>
<dbReference type="GO" id="GO:0006869">
    <property type="term" value="P:lipid transport"/>
    <property type="evidence" value="ECO:0007669"/>
    <property type="project" value="UniProtKB-KW"/>
</dbReference>
<feature type="region of interest" description="Disordered" evidence="5">
    <location>
        <begin position="175"/>
        <end position="245"/>
    </location>
</feature>
<feature type="compositionally biased region" description="Acidic residues" evidence="5">
    <location>
        <begin position="178"/>
        <end position="190"/>
    </location>
</feature>
<dbReference type="Gene3D" id="1.10.287.2720">
    <property type="match status" value="1"/>
</dbReference>
<keyword evidence="4" id="KW-0446">Lipid-binding</keyword>
<keyword evidence="6" id="KW-0472">Membrane</keyword>
<gene>
    <name evidence="8" type="ORF">CAUJ_LOCUS3494</name>
</gene>
<organism evidence="8 9">
    <name type="scientific">Caenorhabditis auriculariae</name>
    <dbReference type="NCBI Taxonomy" id="2777116"/>
    <lineage>
        <taxon>Eukaryota</taxon>
        <taxon>Metazoa</taxon>
        <taxon>Ecdysozoa</taxon>
        <taxon>Nematoda</taxon>
        <taxon>Chromadorea</taxon>
        <taxon>Rhabditida</taxon>
        <taxon>Rhabditina</taxon>
        <taxon>Rhabditomorpha</taxon>
        <taxon>Rhabditoidea</taxon>
        <taxon>Rhabditidae</taxon>
        <taxon>Peloderinae</taxon>
        <taxon>Caenorhabditis</taxon>
    </lineage>
</organism>
<keyword evidence="3" id="KW-0445">Lipid transport</keyword>
<feature type="transmembrane region" description="Helical" evidence="6">
    <location>
        <begin position="699"/>
        <end position="718"/>
    </location>
</feature>
<dbReference type="PANTHER" id="PTHR10972:SF102">
    <property type="entry name" value="OXYSTEROL-BINDING PROTEIN"/>
    <property type="match status" value="1"/>
</dbReference>
<dbReference type="GO" id="GO:0016020">
    <property type="term" value="C:membrane"/>
    <property type="evidence" value="ECO:0007669"/>
    <property type="project" value="TreeGrafter"/>
</dbReference>
<dbReference type="SUPFAM" id="SSF144000">
    <property type="entry name" value="Oxysterol-binding protein-like"/>
    <property type="match status" value="1"/>
</dbReference>
<dbReference type="InterPro" id="IPR011993">
    <property type="entry name" value="PH-like_dom_sf"/>
</dbReference>
<evidence type="ECO:0000256" key="1">
    <source>
        <dbReference type="ARBA" id="ARBA00008842"/>
    </source>
</evidence>
<dbReference type="InterPro" id="IPR001849">
    <property type="entry name" value="PH_domain"/>
</dbReference>
<evidence type="ECO:0000259" key="7">
    <source>
        <dbReference type="PROSITE" id="PS50003"/>
    </source>
</evidence>
<keyword evidence="6" id="KW-0812">Transmembrane</keyword>
<comment type="similarity">
    <text evidence="1">Belongs to the OSBP family.</text>
</comment>
<keyword evidence="6" id="KW-1133">Transmembrane helix</keyword>
<dbReference type="SUPFAM" id="SSF50729">
    <property type="entry name" value="PH domain-like"/>
    <property type="match status" value="1"/>
</dbReference>
<dbReference type="Gene3D" id="3.30.70.3490">
    <property type="match status" value="1"/>
</dbReference>
<evidence type="ECO:0000256" key="5">
    <source>
        <dbReference type="SAM" id="MobiDB-lite"/>
    </source>
</evidence>
<dbReference type="PROSITE" id="PS50003">
    <property type="entry name" value="PH_DOMAIN"/>
    <property type="match status" value="1"/>
</dbReference>
<evidence type="ECO:0000256" key="2">
    <source>
        <dbReference type="ARBA" id="ARBA00022448"/>
    </source>
</evidence>
<reference evidence="8" key="1">
    <citation type="submission" date="2020-10" db="EMBL/GenBank/DDBJ databases">
        <authorList>
            <person name="Kikuchi T."/>
        </authorList>
    </citation>
    <scope>NUCLEOTIDE SEQUENCE</scope>
    <source>
        <strain evidence="8">NKZ352</strain>
    </source>
</reference>
<dbReference type="Gene3D" id="2.30.29.30">
    <property type="entry name" value="Pleckstrin-homology domain (PH domain)/Phosphotyrosine-binding domain (PTB)"/>
    <property type="match status" value="1"/>
</dbReference>
<feature type="domain" description="PH" evidence="7">
    <location>
        <begin position="42"/>
        <end position="162"/>
    </location>
</feature>
<dbReference type="InterPro" id="IPR037239">
    <property type="entry name" value="OSBP_sf"/>
</dbReference>
<dbReference type="GO" id="GO:0005829">
    <property type="term" value="C:cytosol"/>
    <property type="evidence" value="ECO:0007669"/>
    <property type="project" value="TreeGrafter"/>
</dbReference>
<dbReference type="FunFam" id="1.10.287.2720:FF:000002">
    <property type="entry name" value="Oxysterol-binding protein"/>
    <property type="match status" value="1"/>
</dbReference>
<dbReference type="CDD" id="cd13286">
    <property type="entry name" value="PH_OPR5_ORP8"/>
    <property type="match status" value="1"/>
</dbReference>
<sequence length="720" mass="82877">MSAPVDEDDFSRKSLKRQKKKYRDEKRRITKELVSALQDPTVVVMADWLKIRGALKKWNRFYCVLKPGLLIIYKNKKADRGDWVGTVLLNLCELIERPSKKDGFCFKLYHPMDMSIWGNRGPLGQSYGSFSLNPLNTSHLICRASSDQVGRCWMDALELSFKCTGLLKRTMNKLGEKQDDENGTDNEENDQPTSNDLDSDEETREERSETDAERHFREIDEAEQDDGQKSETSENDGSFEESAWVQSAKETFGTGSGDINDQNKSIIWALLKQLRPGMDLSKVTLPTFILEPRSYLEKLSDFHYHADMLSEAINAPDPHQRMIKVMKYVLSGFYKKPKGLKKPYNPILGESFRCRWDHPDGSSTFYIAEQVSHHPPITSFYITNRKVGFNINATILAKSKFYGNSMAALLIGKINLTLLNLGETYSLDLPYVYCKNLLVGTATMEHGGEIKIECSKTGYSGDLEFHLKPLIGGKPNKISGHIKYGSETISKIEGYWDEHITIKHTADKKTEDLWRVTPETYEKRLPRFEIKFEDQLDHESVKLWKKVSEAIADEDQEQATIEKTKLEDAQRERAKSGVPHQQKYFKKVGDEYEYIYADYRPWDTNNDLRQVESNYIIRTIDKTEKVVLKKKNKVTHADSYDSVSNASVDIERKKKRGDEGDLEKAVKELQQSGETSFRKLQAALEQGFFEERNARQKQLYIILFVFTIIHASLVTLFLKR</sequence>
<evidence type="ECO:0000313" key="9">
    <source>
        <dbReference type="Proteomes" id="UP000835052"/>
    </source>
</evidence>
<dbReference type="OrthoDB" id="10053431at2759"/>